<dbReference type="PANTHER" id="PTHR30007">
    <property type="entry name" value="PHP DOMAIN PROTEIN"/>
    <property type="match status" value="1"/>
</dbReference>
<sequence>MSTKIHAAVDGNGRPLAVLVGPGQGGDAPMCLPLLNSIRVPRAGAGRLRTTPDAVLGDRAYSSRAIRTELRRRGIIAVIPEPRDQQSHRRRRGSLGGRPVTYDPVTYRGRNTVERFFNRIKQWRALATRYDKHAVIFRGAVIVAAILIWVPAP</sequence>
<protein>
    <submittedName>
        <fullName evidence="4">Transposase</fullName>
    </submittedName>
</protein>
<keyword evidence="2" id="KW-0812">Transmembrane</keyword>
<evidence type="ECO:0000313" key="5">
    <source>
        <dbReference type="Proteomes" id="UP000698059"/>
    </source>
</evidence>
<keyword evidence="5" id="KW-1185">Reference proteome</keyword>
<organism evidence="4 5">
    <name type="scientific">Oerskovia jenensis</name>
    <dbReference type="NCBI Taxonomy" id="162169"/>
    <lineage>
        <taxon>Bacteria</taxon>
        <taxon>Bacillati</taxon>
        <taxon>Actinomycetota</taxon>
        <taxon>Actinomycetes</taxon>
        <taxon>Micrococcales</taxon>
        <taxon>Cellulomonadaceae</taxon>
        <taxon>Oerskovia</taxon>
    </lineage>
</organism>
<comment type="caution">
    <text evidence="4">The sequence shown here is derived from an EMBL/GenBank/DDBJ whole genome shotgun (WGS) entry which is preliminary data.</text>
</comment>
<feature type="domain" description="Transposase IS4-like" evidence="3">
    <location>
        <begin position="3"/>
        <end position="148"/>
    </location>
</feature>
<dbReference type="NCBIfam" id="NF033580">
    <property type="entry name" value="transpos_IS5_3"/>
    <property type="match status" value="1"/>
</dbReference>
<feature type="transmembrane region" description="Helical" evidence="2">
    <location>
        <begin position="134"/>
        <end position="152"/>
    </location>
</feature>
<keyword evidence="2" id="KW-1133">Transmembrane helix</keyword>
<dbReference type="Proteomes" id="UP000698059">
    <property type="component" value="Unassembled WGS sequence"/>
</dbReference>
<feature type="region of interest" description="Disordered" evidence="1">
    <location>
        <begin position="81"/>
        <end position="103"/>
    </location>
</feature>
<keyword evidence="2" id="KW-0472">Membrane</keyword>
<dbReference type="InterPro" id="IPR002559">
    <property type="entry name" value="Transposase_11"/>
</dbReference>
<dbReference type="PANTHER" id="PTHR30007:SF1">
    <property type="entry name" value="BLR1914 PROTEIN"/>
    <property type="match status" value="1"/>
</dbReference>
<evidence type="ECO:0000313" key="4">
    <source>
        <dbReference type="EMBL" id="MBM7480334.1"/>
    </source>
</evidence>
<accession>A0ABS2LJL9</accession>
<reference evidence="4 5" key="1">
    <citation type="submission" date="2021-01" db="EMBL/GenBank/DDBJ databases">
        <title>Sequencing the genomes of 1000 actinobacteria strains.</title>
        <authorList>
            <person name="Klenk H.-P."/>
        </authorList>
    </citation>
    <scope>NUCLEOTIDE SEQUENCE [LARGE SCALE GENOMIC DNA]</scope>
    <source>
        <strain evidence="4 5">DSM 46000</strain>
    </source>
</reference>
<evidence type="ECO:0000259" key="3">
    <source>
        <dbReference type="Pfam" id="PF01609"/>
    </source>
</evidence>
<proteinExistence type="predicted"/>
<evidence type="ECO:0000256" key="2">
    <source>
        <dbReference type="SAM" id="Phobius"/>
    </source>
</evidence>
<name>A0ABS2LJL9_9CELL</name>
<evidence type="ECO:0000256" key="1">
    <source>
        <dbReference type="SAM" id="MobiDB-lite"/>
    </source>
</evidence>
<dbReference type="Pfam" id="PF01609">
    <property type="entry name" value="DDE_Tnp_1"/>
    <property type="match status" value="1"/>
</dbReference>
<gene>
    <name evidence="4" type="ORF">JOD49_003254</name>
</gene>
<dbReference type="EMBL" id="JAFBBO010000001">
    <property type="protein sequence ID" value="MBM7480334.1"/>
    <property type="molecule type" value="Genomic_DNA"/>
</dbReference>